<organism evidence="1 3">
    <name type="scientific">Tepidimonas fonticaldi</name>
    <dbReference type="NCBI Taxonomy" id="1101373"/>
    <lineage>
        <taxon>Bacteria</taxon>
        <taxon>Pseudomonadati</taxon>
        <taxon>Pseudomonadota</taxon>
        <taxon>Betaproteobacteria</taxon>
        <taxon>Burkholderiales</taxon>
        <taxon>Tepidimonas</taxon>
    </lineage>
</organism>
<evidence type="ECO:0000313" key="3">
    <source>
        <dbReference type="Proteomes" id="UP000091969"/>
    </source>
</evidence>
<dbReference type="Proteomes" id="UP000316388">
    <property type="component" value="Unassembled WGS sequence"/>
</dbReference>
<evidence type="ECO:0000313" key="4">
    <source>
        <dbReference type="Proteomes" id="UP000316388"/>
    </source>
</evidence>
<keyword evidence="3" id="KW-1185">Reference proteome</keyword>
<gene>
    <name evidence="1" type="ORF">A9O67_12405</name>
    <name evidence="2" type="ORF">Tfont_01947</name>
</gene>
<accession>A0A1A6DXL5</accession>
<reference evidence="1 3" key="1">
    <citation type="submission" date="2016-06" db="EMBL/GenBank/DDBJ databases">
        <title>Genome sequence of Tepidimonas fonticaldi PL17.</title>
        <authorList>
            <person name="Pinnaka A.K."/>
        </authorList>
    </citation>
    <scope>NUCLEOTIDE SEQUENCE [LARGE SCALE GENOMIC DNA]</scope>
    <source>
        <strain evidence="1 3">PL17</strain>
    </source>
</reference>
<dbReference type="Proteomes" id="UP000091969">
    <property type="component" value="Unassembled WGS sequence"/>
</dbReference>
<evidence type="ECO:0000313" key="2">
    <source>
        <dbReference type="EMBL" id="TSE36343.1"/>
    </source>
</evidence>
<dbReference type="RefSeq" id="WP_068607127.1">
    <property type="nucleotide sequence ID" value="NZ_LZDH01000014.1"/>
</dbReference>
<evidence type="ECO:0008006" key="5">
    <source>
        <dbReference type="Google" id="ProtNLM"/>
    </source>
</evidence>
<dbReference type="AlphaFoldDB" id="A0A1A6DXL5"/>
<dbReference type="EMBL" id="VJOO01000019">
    <property type="protein sequence ID" value="TSE36343.1"/>
    <property type="molecule type" value="Genomic_DNA"/>
</dbReference>
<sequence>MTRARRWGWLGALLAAAALLGGCATPLRLEHTVRSQAAWAPTARPATGDRYLFERLPSQRSGDAMREQDALESLAEPLLAAKGLQRAEAAPGAGVSAVPWGVQLVARSVKYPYAPWDAPEPRPGWMPYGQVIVGRGVVTSLGLQWQVRPPYYVRELALTVRDRRSGEVVYETRATQDGPWADAPTLWRALLEAALEGFPDPPPGPRRVVIEAPRP</sequence>
<dbReference type="OrthoDB" id="8687009at2"/>
<dbReference type="PROSITE" id="PS51257">
    <property type="entry name" value="PROKAR_LIPOPROTEIN"/>
    <property type="match status" value="1"/>
</dbReference>
<name>A0A1A6DXL5_9BURK</name>
<comment type="caution">
    <text evidence="1">The sequence shown here is derived from an EMBL/GenBank/DDBJ whole genome shotgun (WGS) entry which is preliminary data.</text>
</comment>
<evidence type="ECO:0000313" key="1">
    <source>
        <dbReference type="EMBL" id="OBS31588.1"/>
    </source>
</evidence>
<dbReference type="EMBL" id="LZDH01000014">
    <property type="protein sequence ID" value="OBS31588.1"/>
    <property type="molecule type" value="Genomic_DNA"/>
</dbReference>
<reference evidence="2 4" key="2">
    <citation type="submission" date="2019-07" db="EMBL/GenBank/DDBJ databases">
        <title>Tepidimonas fonticaldi AT-A2 draft genome.</title>
        <authorList>
            <person name="Da Costa M.S."/>
            <person name="Froufe H.J.C."/>
            <person name="Egas C."/>
            <person name="Albuquerque L."/>
        </authorList>
    </citation>
    <scope>NUCLEOTIDE SEQUENCE [LARGE SCALE GENOMIC DNA]</scope>
    <source>
        <strain evidence="2 4">AT-A2</strain>
    </source>
</reference>
<proteinExistence type="predicted"/>
<protein>
    <recommendedName>
        <fullName evidence="5">DUF4136 domain-containing protein</fullName>
    </recommendedName>
</protein>